<dbReference type="Proteomes" id="UP000222163">
    <property type="component" value="Unassembled WGS sequence"/>
</dbReference>
<gene>
    <name evidence="2" type="ORF">CSC81_17485</name>
</gene>
<feature type="non-terminal residue" evidence="2">
    <location>
        <position position="1"/>
    </location>
</feature>
<feature type="non-terminal residue" evidence="2">
    <location>
        <position position="81"/>
    </location>
</feature>
<evidence type="ECO:0000313" key="3">
    <source>
        <dbReference type="Proteomes" id="UP000222163"/>
    </source>
</evidence>
<organism evidence="2 3">
    <name type="scientific">Tenacibaculum discolor</name>
    <dbReference type="NCBI Taxonomy" id="361581"/>
    <lineage>
        <taxon>Bacteria</taxon>
        <taxon>Pseudomonadati</taxon>
        <taxon>Bacteroidota</taxon>
        <taxon>Flavobacteriia</taxon>
        <taxon>Flavobacteriales</taxon>
        <taxon>Flavobacteriaceae</taxon>
        <taxon>Tenacibaculum</taxon>
    </lineage>
</organism>
<proteinExistence type="predicted"/>
<dbReference type="AlphaFoldDB" id="A0A2G1BPJ0"/>
<dbReference type="EMBL" id="PDUU01000709">
    <property type="protein sequence ID" value="PHN95971.1"/>
    <property type="molecule type" value="Genomic_DNA"/>
</dbReference>
<accession>A0A2G1BPJ0</accession>
<name>A0A2G1BPJ0_9FLAO</name>
<comment type="caution">
    <text evidence="2">The sequence shown here is derived from an EMBL/GenBank/DDBJ whole genome shotgun (WGS) entry which is preliminary data.</text>
</comment>
<protein>
    <submittedName>
        <fullName evidence="2">Uncharacterized protein</fullName>
    </submittedName>
</protein>
<reference evidence="2 3" key="1">
    <citation type="journal article" date="2016" name="Nat. Commun.">
        <title>Microbial interactions lead to rapid micro-scale successions on model marine particles.</title>
        <authorList>
            <person name="Datta M.S."/>
            <person name="Sliwerska E."/>
            <person name="Gore J."/>
            <person name="Polz M.F."/>
            <person name="Cordero O.X."/>
        </authorList>
    </citation>
    <scope>NUCLEOTIDE SEQUENCE [LARGE SCALE GENOMIC DNA]</scope>
    <source>
        <strain evidence="2 3">4G03</strain>
    </source>
</reference>
<sequence>KKKKETTSTDSEVQKKGNKRRTKENQYITTTKNATGYQSAVSAETDTHVDTCQVHHAVCSVTLETASQDSVVAKHARRQSL</sequence>
<evidence type="ECO:0000256" key="1">
    <source>
        <dbReference type="SAM" id="MobiDB-lite"/>
    </source>
</evidence>
<evidence type="ECO:0000313" key="2">
    <source>
        <dbReference type="EMBL" id="PHN95971.1"/>
    </source>
</evidence>
<feature type="region of interest" description="Disordered" evidence="1">
    <location>
        <begin position="1"/>
        <end position="25"/>
    </location>
</feature>